<dbReference type="RefSeq" id="WP_146884596.1">
    <property type="nucleotide sequence ID" value="NZ_BJXB01000009.1"/>
</dbReference>
<keyword evidence="2" id="KW-0238">DNA-binding</keyword>
<dbReference type="Gene3D" id="1.10.10.60">
    <property type="entry name" value="Homeodomain-like"/>
    <property type="match status" value="2"/>
</dbReference>
<keyword evidence="1" id="KW-0805">Transcription regulation</keyword>
<dbReference type="SMART" id="SM00342">
    <property type="entry name" value="HTH_ARAC"/>
    <property type="match status" value="1"/>
</dbReference>
<dbReference type="InterPro" id="IPR037923">
    <property type="entry name" value="HTH-like"/>
</dbReference>
<dbReference type="InterPro" id="IPR020449">
    <property type="entry name" value="Tscrpt_reg_AraC-type_HTH"/>
</dbReference>
<dbReference type="InterPro" id="IPR018060">
    <property type="entry name" value="HTH_AraC"/>
</dbReference>
<proteinExistence type="predicted"/>
<dbReference type="GO" id="GO:0003700">
    <property type="term" value="F:DNA-binding transcription factor activity"/>
    <property type="evidence" value="ECO:0007669"/>
    <property type="project" value="InterPro"/>
</dbReference>
<reference evidence="5 6" key="1">
    <citation type="submission" date="2019-07" db="EMBL/GenBank/DDBJ databases">
        <title>Whole genome shotgun sequence of Deinococcus cellulosilyticus NBRC 106333.</title>
        <authorList>
            <person name="Hosoyama A."/>
            <person name="Uohara A."/>
            <person name="Ohji S."/>
            <person name="Ichikawa N."/>
        </authorList>
    </citation>
    <scope>NUCLEOTIDE SEQUENCE [LARGE SCALE GENOMIC DNA]</scope>
    <source>
        <strain evidence="5 6">NBRC 106333</strain>
    </source>
</reference>
<keyword evidence="6" id="KW-1185">Reference proteome</keyword>
<dbReference type="EMBL" id="BJXB01000009">
    <property type="protein sequence ID" value="GEM46800.1"/>
    <property type="molecule type" value="Genomic_DNA"/>
</dbReference>
<dbReference type="OrthoDB" id="506156at2"/>
<dbReference type="InterPro" id="IPR018062">
    <property type="entry name" value="HTH_AraC-typ_CS"/>
</dbReference>
<dbReference type="PROSITE" id="PS00041">
    <property type="entry name" value="HTH_ARAC_FAMILY_1"/>
    <property type="match status" value="1"/>
</dbReference>
<dbReference type="PRINTS" id="PR00032">
    <property type="entry name" value="HTHARAC"/>
</dbReference>
<evidence type="ECO:0000256" key="3">
    <source>
        <dbReference type="ARBA" id="ARBA00023163"/>
    </source>
</evidence>
<dbReference type="PANTHER" id="PTHR43280">
    <property type="entry name" value="ARAC-FAMILY TRANSCRIPTIONAL REGULATOR"/>
    <property type="match status" value="1"/>
</dbReference>
<sequence length="270" mass="30690">MTLTLHPQLPIRCDLAGLFVSRGVGTHPDRVVDFHEVIFVREGTLFIAEDGKHYAVNAGEALILLPGKRHWGFEPYQKELSFFWLHFYVQDTAGPQEMVLPKHVQVQRPEHLSALFRRLLDEQEIPGHAPITCDLLALLILTGLSHSEGTPAAPRNSLNRIASEAQAYIALHHQELLSSSRIARALGYNSDYLGRAFRSVYGHTLTEAINRYRVRRACVLLLNTHDTIESIAHACGFREVIYFRRVFRELEGVTPSSYRKLHAQMFVNTE</sequence>
<dbReference type="InterPro" id="IPR014710">
    <property type="entry name" value="RmlC-like_jellyroll"/>
</dbReference>
<evidence type="ECO:0000313" key="6">
    <source>
        <dbReference type="Proteomes" id="UP000321306"/>
    </source>
</evidence>
<protein>
    <submittedName>
        <fullName evidence="5">AraC family transcriptional regulator</fullName>
    </submittedName>
</protein>
<dbReference type="Proteomes" id="UP000321306">
    <property type="component" value="Unassembled WGS sequence"/>
</dbReference>
<gene>
    <name evidence="5" type="ORF">DC3_24350</name>
</gene>
<dbReference type="SUPFAM" id="SSF46689">
    <property type="entry name" value="Homeodomain-like"/>
    <property type="match status" value="1"/>
</dbReference>
<dbReference type="GO" id="GO:0043565">
    <property type="term" value="F:sequence-specific DNA binding"/>
    <property type="evidence" value="ECO:0007669"/>
    <property type="project" value="InterPro"/>
</dbReference>
<evidence type="ECO:0000313" key="5">
    <source>
        <dbReference type="EMBL" id="GEM46800.1"/>
    </source>
</evidence>
<evidence type="ECO:0000256" key="2">
    <source>
        <dbReference type="ARBA" id="ARBA00023125"/>
    </source>
</evidence>
<dbReference type="AlphaFoldDB" id="A0A511N1S2"/>
<evidence type="ECO:0000256" key="1">
    <source>
        <dbReference type="ARBA" id="ARBA00023015"/>
    </source>
</evidence>
<dbReference type="SUPFAM" id="SSF51215">
    <property type="entry name" value="Regulatory protein AraC"/>
    <property type="match status" value="1"/>
</dbReference>
<comment type="caution">
    <text evidence="5">The sequence shown here is derived from an EMBL/GenBank/DDBJ whole genome shotgun (WGS) entry which is preliminary data.</text>
</comment>
<dbReference type="InterPro" id="IPR009057">
    <property type="entry name" value="Homeodomain-like_sf"/>
</dbReference>
<dbReference type="Pfam" id="PF12833">
    <property type="entry name" value="HTH_18"/>
    <property type="match status" value="1"/>
</dbReference>
<accession>A0A511N1S2</accession>
<feature type="domain" description="HTH araC/xylS-type" evidence="4">
    <location>
        <begin position="163"/>
        <end position="261"/>
    </location>
</feature>
<name>A0A511N1S2_DEIC1</name>
<dbReference type="PROSITE" id="PS01124">
    <property type="entry name" value="HTH_ARAC_FAMILY_2"/>
    <property type="match status" value="1"/>
</dbReference>
<dbReference type="Gene3D" id="2.60.120.10">
    <property type="entry name" value="Jelly Rolls"/>
    <property type="match status" value="1"/>
</dbReference>
<dbReference type="PANTHER" id="PTHR43280:SF10">
    <property type="entry name" value="REGULATORY PROTEIN POCR"/>
    <property type="match status" value="1"/>
</dbReference>
<organism evidence="5 6">
    <name type="scientific">Deinococcus cellulosilyticus (strain DSM 18568 / NBRC 106333 / KACC 11606 / 5516J-15)</name>
    <dbReference type="NCBI Taxonomy" id="1223518"/>
    <lineage>
        <taxon>Bacteria</taxon>
        <taxon>Thermotogati</taxon>
        <taxon>Deinococcota</taxon>
        <taxon>Deinococci</taxon>
        <taxon>Deinococcales</taxon>
        <taxon>Deinococcaceae</taxon>
        <taxon>Deinococcus</taxon>
    </lineage>
</organism>
<evidence type="ECO:0000259" key="4">
    <source>
        <dbReference type="PROSITE" id="PS01124"/>
    </source>
</evidence>
<dbReference type="Pfam" id="PF02311">
    <property type="entry name" value="AraC_binding"/>
    <property type="match status" value="1"/>
</dbReference>
<keyword evidence="3" id="KW-0804">Transcription</keyword>
<dbReference type="InterPro" id="IPR003313">
    <property type="entry name" value="AraC-bd"/>
</dbReference>